<dbReference type="InterPro" id="IPR012334">
    <property type="entry name" value="Pectin_lyas_fold"/>
</dbReference>
<evidence type="ECO:0000256" key="1">
    <source>
        <dbReference type="SAM" id="MobiDB-lite"/>
    </source>
</evidence>
<dbReference type="NCBIfam" id="TIGR01901">
    <property type="entry name" value="adhes_NPXG"/>
    <property type="match status" value="1"/>
</dbReference>
<evidence type="ECO:0000313" key="4">
    <source>
        <dbReference type="Proteomes" id="UP000535509"/>
    </source>
</evidence>
<dbReference type="Gene3D" id="2.160.20.10">
    <property type="entry name" value="Single-stranded right-handed beta-helix, Pectin lyase-like"/>
    <property type="match status" value="1"/>
</dbReference>
<organism evidence="3 4">
    <name type="scientific">Campylobacter fetus</name>
    <dbReference type="NCBI Taxonomy" id="196"/>
    <lineage>
        <taxon>Bacteria</taxon>
        <taxon>Pseudomonadati</taxon>
        <taxon>Campylobacterota</taxon>
        <taxon>Epsilonproteobacteria</taxon>
        <taxon>Campylobacterales</taxon>
        <taxon>Campylobacteraceae</taxon>
        <taxon>Campylobacter</taxon>
    </lineage>
</organism>
<dbReference type="SMART" id="SM00912">
    <property type="entry name" value="Haemagg_act"/>
    <property type="match status" value="1"/>
</dbReference>
<feature type="compositionally biased region" description="Polar residues" evidence="1">
    <location>
        <begin position="954"/>
        <end position="979"/>
    </location>
</feature>
<comment type="caution">
    <text evidence="3">The sequence shown here is derived from an EMBL/GenBank/DDBJ whole genome shotgun (WGS) entry which is preliminary data.</text>
</comment>
<proteinExistence type="predicted"/>
<dbReference type="EMBL" id="AABTCC010000006">
    <property type="protein sequence ID" value="EAI8858818.1"/>
    <property type="molecule type" value="Genomic_DNA"/>
</dbReference>
<name>A0A5L4LCP2_CAMFE</name>
<gene>
    <name evidence="3" type="ORF">CX802_03015</name>
</gene>
<dbReference type="SUPFAM" id="SSF51126">
    <property type="entry name" value="Pectin lyase-like"/>
    <property type="match status" value="1"/>
</dbReference>
<dbReference type="GeneID" id="61064584"/>
<dbReference type="InterPro" id="IPR011050">
    <property type="entry name" value="Pectin_lyase_fold/virulence"/>
</dbReference>
<dbReference type="InterPro" id="IPR008638">
    <property type="entry name" value="FhaB/CdiA-like_TPS"/>
</dbReference>
<dbReference type="OMA" id="ISANYSH"/>
<dbReference type="RefSeq" id="WP_011731935.1">
    <property type="nucleotide sequence ID" value="NZ_AACCWR020000016.1"/>
</dbReference>
<evidence type="ECO:0000313" key="3">
    <source>
        <dbReference type="EMBL" id="EAI8858818.1"/>
    </source>
</evidence>
<feature type="region of interest" description="Disordered" evidence="1">
    <location>
        <begin position="1040"/>
        <end position="1076"/>
    </location>
</feature>
<dbReference type="Pfam" id="PF13332">
    <property type="entry name" value="Fil_haemagg_2"/>
    <property type="match status" value="2"/>
</dbReference>
<feature type="region of interest" description="Disordered" evidence="1">
    <location>
        <begin position="954"/>
        <end position="988"/>
    </location>
</feature>
<sequence>MRLSTNKLFRLSLSLTLINVLFPCLLVSADLRQRNIIISKSKNTALSSNNTDVININNPSQNGISHNQFDAFDIHKGVIFNNSLEDGISKIGGAIEKNPNLTKNASVIVSEITSKQASQINGILEVFGKKANLVFANENGFSVNGAAFLNTEGVTLSTGKFNDNFLNIDSDARIKIGNSGIIVDGDYFNVISRGIDIAGSIAHYEKGKNLSNINFIAGLNTVDLNNPNSPKISAKLTTQKDKKIDYGIDGKYLGSMYANKVTLISTEEGVGVRHSGVVRSIKDVMVKAKDKVEFQALGVNRNGSISIEAKEIQSSLINADNISLKAEGKITNKGLYRGNEITVNSNSFENAKTVDISKETKDIFKTNQKKSQIYAGTISVNATDKIDNFGSINVLNDIVLNTNSLNNKGEISANNNIDLVLSAFDNGGKIISQNNITLEANDDLDLNARTLHAKNLLDISSNENLRVNSKLENLGSIQLNARNIYINALVASGKDLVLHSRGSIENNGYLYSVKNTTLNALIVMNDSMIDSLQDLSINSKYVNNNSLIYASRDINIEAQTLNNIAQMIGSLTYFTDNTRGFGWANYGDTAFKRWNMEARVNNILKYINSLDSRQGIIQSSKNININTISRDRNRRIYNEGKILAKNNISTFGKINNVTLSKDITMREVFSKIKVGGFFAREYLGSWNTNSTHYFTRGESLLDALRYFSSNAAKNHQRESAWNALKDAARKNKTLRQYFSLLLGSNYASQRFVPNQNSWNLNAKMIFKAKSQAQIASNGRLNIVSSSITQGLSSSLNRDFALIESNVKKAVNSRDLILSSIPDIVNSRLFTINIHKDDVVSNDRGGLVGKAAVSIDTGSLSSSLSGISSEGQVNINASDEANFISSQLDGSEVNINANRANINTALATNEEGTSTSVSKTEIKGQNSVTINTNDDLNIQNSDITASAQNSQINLNSQDGDVNIKNDYSTSSSFTQEQTGDNVSTSSTQSNTVLSSNISADNLSISAKKDANIVSSNISSTSQQGSIDINAQNVNIADAQENTKIQNEEYSRSSTEINHKSTSLTTSTSQGSSLTSQNNININASNDVKITGSNIQAQNSANLNAKNISVNSGATKISSSSQASNTQIAGFRQTTQNVESSVVASSSISANNEVNLNAKDKVDIKGSNLKGEETNVNGNEVNFIAAQNQTHTQTNSLGVGIFANANLELGGQGISANYSHAGQIANTKKLDSESSITQGGLRSDLFGAGEVGVELISTQKTTNEVTNVSSRLEGSNINVNSNNTLDIGGANLKANKDINLKGGEIKSTKYADTKTHSSTGFSLSVKEKLESLSPIASFANQVSQNLHSEQKGLKPNPGIIAAQISASTVNMLSNNLVTGNSNQTIGFKFNQSQSSSSNENITQITAGENLNISSTKGNITLNGTNANANNISINSKKDLIVNAAKSKASSSNIQFEATITNRQTAGYHIIDGGVAGNAVEFFTNGSYSRTDESKFSNTTLNANNDVSIKTKNNTVLNGANVNANNVNLDIGKNLEINSLVDTSNSEKYGGTLSGTITGALSSNHIATGSVSGMVGFGYNKSNKAEVSTQSGFNAKNEINGGVGESLSLKAGILNSKVGSGNLEVARKVLESDVKTYEKSDGATVRINGGTNTSFGAVVDIEDHINKTGSANSASNININGNKNNIISTDTQNTQSSTDSSWAGGTVNFSTSVTKVKDAVNHIRGMNSNPTSSTNTMHVNEITETTRF</sequence>
<feature type="domain" description="Filamentous haemagglutinin FhaB/tRNA nuclease CdiA-like TPS" evidence="2">
    <location>
        <begin position="48"/>
        <end position="166"/>
    </location>
</feature>
<dbReference type="Proteomes" id="UP000535509">
    <property type="component" value="Unassembled WGS sequence"/>
</dbReference>
<keyword evidence="4" id="KW-1185">Reference proteome</keyword>
<protein>
    <submittedName>
        <fullName evidence="3">Filamentous hemagglutinin N-terminal domain-containing protein</fullName>
    </submittedName>
</protein>
<accession>A0A5L4LCP2</accession>
<evidence type="ECO:0000259" key="2">
    <source>
        <dbReference type="SMART" id="SM00912"/>
    </source>
</evidence>
<feature type="compositionally biased region" description="Low complexity" evidence="1">
    <location>
        <begin position="1059"/>
        <end position="1075"/>
    </location>
</feature>
<dbReference type="GO" id="GO:0003824">
    <property type="term" value="F:catalytic activity"/>
    <property type="evidence" value="ECO:0007669"/>
    <property type="project" value="UniProtKB-ARBA"/>
</dbReference>
<dbReference type="InterPro" id="IPR025157">
    <property type="entry name" value="Hemagglutinin_rpt"/>
</dbReference>
<dbReference type="Pfam" id="PF05860">
    <property type="entry name" value="TPS"/>
    <property type="match status" value="1"/>
</dbReference>
<reference evidence="3 4" key="1">
    <citation type="submission" date="2018-06" db="EMBL/GenBank/DDBJ databases">
        <authorList>
            <consortium name="PulseNet: The National Subtyping Network for Foodborne Disease Surveillance"/>
            <person name="Tarr C.L."/>
            <person name="Trees E."/>
            <person name="Katz L.S."/>
            <person name="Carleton-Romer H.A."/>
            <person name="Stroika S."/>
            <person name="Kucerova Z."/>
            <person name="Roache K.F."/>
            <person name="Sabol A.L."/>
            <person name="Besser J."/>
            <person name="Gerner-Smidt P."/>
        </authorList>
    </citation>
    <scope>NUCLEOTIDE SEQUENCE [LARGE SCALE GENOMIC DNA]</scope>
    <source>
        <strain evidence="3 4">PNUSAC001503</strain>
    </source>
</reference>